<dbReference type="InterPro" id="IPR023415">
    <property type="entry name" value="LDLR_class-A_CS"/>
</dbReference>
<evidence type="ECO:0000256" key="8">
    <source>
        <dbReference type="ARBA" id="ARBA00022737"/>
    </source>
</evidence>
<evidence type="ECO:0000256" key="9">
    <source>
        <dbReference type="ARBA" id="ARBA00022837"/>
    </source>
</evidence>
<evidence type="ECO:0000313" key="20">
    <source>
        <dbReference type="Proteomes" id="UP001321473"/>
    </source>
</evidence>
<evidence type="ECO:0000256" key="16">
    <source>
        <dbReference type="PROSITE-ProRule" id="PRU00461"/>
    </source>
</evidence>
<feature type="domain" description="EGF-like" evidence="18">
    <location>
        <begin position="1581"/>
        <end position="1619"/>
    </location>
</feature>
<keyword evidence="11" id="KW-0472">Membrane</keyword>
<proteinExistence type="inferred from homology"/>
<dbReference type="PROSITE" id="PS01209">
    <property type="entry name" value="LDLRA_1"/>
    <property type="match status" value="5"/>
</dbReference>
<dbReference type="InterPro" id="IPR002172">
    <property type="entry name" value="LDrepeatLR_classA_rpt"/>
</dbReference>
<keyword evidence="9" id="KW-0106">Calcium</keyword>
<feature type="disulfide bond" evidence="15">
    <location>
        <begin position="1074"/>
        <end position="1089"/>
    </location>
</feature>
<feature type="domain" description="EGF-like" evidence="18">
    <location>
        <begin position="152"/>
        <end position="188"/>
    </location>
</feature>
<dbReference type="Pfam" id="PF00058">
    <property type="entry name" value="Ldl_recept_b"/>
    <property type="match status" value="5"/>
</dbReference>
<comment type="caution">
    <text evidence="19">The sequence shown here is derived from an EMBL/GenBank/DDBJ whole genome shotgun (WGS) entry which is preliminary data.</text>
</comment>
<protein>
    <recommendedName>
        <fullName evidence="21">Low-density lipoprotein receptor</fullName>
    </recommendedName>
</protein>
<dbReference type="PRINTS" id="PR00261">
    <property type="entry name" value="LDLRECEPTOR"/>
</dbReference>
<feature type="repeat" description="LDL-receptor class B" evidence="16">
    <location>
        <begin position="749"/>
        <end position="792"/>
    </location>
</feature>
<dbReference type="GO" id="GO:0005509">
    <property type="term" value="F:calcium ion binding"/>
    <property type="evidence" value="ECO:0007669"/>
    <property type="project" value="InterPro"/>
</dbReference>
<evidence type="ECO:0000256" key="14">
    <source>
        <dbReference type="ARBA" id="ARBA00023180"/>
    </source>
</evidence>
<evidence type="ECO:0000256" key="10">
    <source>
        <dbReference type="ARBA" id="ARBA00022989"/>
    </source>
</evidence>
<dbReference type="FunFam" id="2.120.10.30:FF:000009">
    <property type="entry name" value="Putative low-density lipoprotein receptor-related protein 1B"/>
    <property type="match status" value="1"/>
</dbReference>
<feature type="domain" description="EGF-like" evidence="18">
    <location>
        <begin position="1895"/>
        <end position="1934"/>
    </location>
</feature>
<feature type="disulfide bond" evidence="15">
    <location>
        <begin position="1017"/>
        <end position="1029"/>
    </location>
</feature>
<name>A0AAQ4D6H4_AMBAM</name>
<keyword evidence="4" id="KW-0245">EGF-like domain</keyword>
<evidence type="ECO:0008006" key="21">
    <source>
        <dbReference type="Google" id="ProtNLM"/>
    </source>
</evidence>
<accession>A0AAQ4D6H4</accession>
<feature type="domain" description="EGF-like" evidence="18">
    <location>
        <begin position="508"/>
        <end position="548"/>
    </location>
</feature>
<dbReference type="EMBL" id="JARKHS020034524">
    <property type="protein sequence ID" value="KAK8758064.1"/>
    <property type="molecule type" value="Genomic_DNA"/>
</dbReference>
<feature type="domain" description="EGF-like" evidence="18">
    <location>
        <begin position="1223"/>
        <end position="1258"/>
    </location>
</feature>
<reference evidence="19 20" key="1">
    <citation type="journal article" date="2023" name="Arcadia Sci">
        <title>De novo assembly of a long-read Amblyomma americanum tick genome.</title>
        <authorList>
            <person name="Chou S."/>
            <person name="Poskanzer K.E."/>
            <person name="Rollins M."/>
            <person name="Thuy-Boun P.S."/>
        </authorList>
    </citation>
    <scope>NUCLEOTIDE SEQUENCE [LARGE SCALE GENOMIC DNA]</scope>
    <source>
        <strain evidence="19">F_SG_1</strain>
        <tissue evidence="19">Salivary glands</tissue>
    </source>
</reference>
<dbReference type="GO" id="GO:0005886">
    <property type="term" value="C:plasma membrane"/>
    <property type="evidence" value="ECO:0007669"/>
    <property type="project" value="UniProtKB-SubCell"/>
</dbReference>
<feature type="domain" description="EGF-like" evidence="18">
    <location>
        <begin position="839"/>
        <end position="876"/>
    </location>
</feature>
<dbReference type="CDD" id="cd00112">
    <property type="entry name" value="LDLa"/>
    <property type="match status" value="10"/>
</dbReference>
<feature type="disulfide bond" evidence="15">
    <location>
        <begin position="1108"/>
        <end position="1126"/>
    </location>
</feature>
<comment type="caution">
    <text evidence="15">Lacks conserved residue(s) required for the propagation of feature annotation.</text>
</comment>
<gene>
    <name evidence="19" type="ORF">V5799_004303</name>
</gene>
<feature type="disulfide bond" evidence="15">
    <location>
        <begin position="1062"/>
        <end position="1080"/>
    </location>
</feature>
<dbReference type="Gene3D" id="2.120.10.30">
    <property type="entry name" value="TolB, C-terminal domain"/>
    <property type="match status" value="4"/>
</dbReference>
<organism evidence="19 20">
    <name type="scientific">Amblyomma americanum</name>
    <name type="common">Lone star tick</name>
    <dbReference type="NCBI Taxonomy" id="6943"/>
    <lineage>
        <taxon>Eukaryota</taxon>
        <taxon>Metazoa</taxon>
        <taxon>Ecdysozoa</taxon>
        <taxon>Arthropoda</taxon>
        <taxon>Chelicerata</taxon>
        <taxon>Arachnida</taxon>
        <taxon>Acari</taxon>
        <taxon>Parasitiformes</taxon>
        <taxon>Ixodida</taxon>
        <taxon>Ixodoidea</taxon>
        <taxon>Ixodidae</taxon>
        <taxon>Amblyomminae</taxon>
        <taxon>Amblyomma</taxon>
    </lineage>
</organism>
<dbReference type="GO" id="GO:0043235">
    <property type="term" value="C:receptor complex"/>
    <property type="evidence" value="ECO:0007669"/>
    <property type="project" value="TreeGrafter"/>
</dbReference>
<keyword evidence="6" id="KW-0812">Transmembrane</keyword>
<feature type="disulfide bond" evidence="15">
    <location>
        <begin position="939"/>
        <end position="957"/>
    </location>
</feature>
<feature type="repeat" description="LDL-receptor class B" evidence="16">
    <location>
        <begin position="1436"/>
        <end position="1485"/>
    </location>
</feature>
<feature type="domain" description="EGF-like calcium-binding" evidence="17">
    <location>
        <begin position="1259"/>
        <end position="1298"/>
    </location>
</feature>
<dbReference type="Gene3D" id="2.10.25.10">
    <property type="entry name" value="Laminin"/>
    <property type="match status" value="3"/>
</dbReference>
<dbReference type="FunFam" id="2.120.10.30:FF:000241">
    <property type="entry name" value="Low-density lipoprotein receptor-related protein 6"/>
    <property type="match status" value="1"/>
</dbReference>
<evidence type="ECO:0000256" key="5">
    <source>
        <dbReference type="ARBA" id="ARBA00022583"/>
    </source>
</evidence>
<dbReference type="FunFam" id="4.10.400.10:FF:000005">
    <property type="entry name" value="low-density lipoprotein receptor-related protein 1B"/>
    <property type="match status" value="1"/>
</dbReference>
<dbReference type="PROSITE" id="PS51120">
    <property type="entry name" value="LDLRB"/>
    <property type="match status" value="10"/>
</dbReference>
<dbReference type="InterPro" id="IPR009030">
    <property type="entry name" value="Growth_fac_rcpt_cys_sf"/>
</dbReference>
<dbReference type="SUPFAM" id="SSF57424">
    <property type="entry name" value="LDL receptor-like module"/>
    <property type="match status" value="11"/>
</dbReference>
<keyword evidence="8" id="KW-0677">Repeat</keyword>
<dbReference type="GO" id="GO:0005041">
    <property type="term" value="F:low-density lipoprotein particle receptor activity"/>
    <property type="evidence" value="ECO:0007669"/>
    <property type="project" value="TreeGrafter"/>
</dbReference>
<dbReference type="Gene3D" id="4.10.400.10">
    <property type="entry name" value="Low-density Lipoprotein Receptor"/>
    <property type="match status" value="11"/>
</dbReference>
<evidence type="ECO:0000256" key="15">
    <source>
        <dbReference type="PROSITE-ProRule" id="PRU00124"/>
    </source>
</evidence>
<feature type="domain" description="EGF-like calcium-binding" evidence="17">
    <location>
        <begin position="189"/>
        <end position="227"/>
    </location>
</feature>
<evidence type="ECO:0000313" key="19">
    <source>
        <dbReference type="EMBL" id="KAK8758064.1"/>
    </source>
</evidence>
<dbReference type="FunFam" id="2.10.25.10:FF:000009">
    <property type="entry name" value="Low-density lipoprotein receptor isoform 1"/>
    <property type="match status" value="1"/>
</dbReference>
<dbReference type="SUPFAM" id="SSF57196">
    <property type="entry name" value="EGF/Laminin"/>
    <property type="match status" value="1"/>
</dbReference>
<evidence type="ECO:0000256" key="13">
    <source>
        <dbReference type="ARBA" id="ARBA00023170"/>
    </source>
</evidence>
<evidence type="ECO:0000256" key="4">
    <source>
        <dbReference type="ARBA" id="ARBA00022536"/>
    </source>
</evidence>
<feature type="repeat" description="LDL-receptor class B" evidence="16">
    <location>
        <begin position="416"/>
        <end position="459"/>
    </location>
</feature>
<comment type="similarity">
    <text evidence="2">Belongs to the LDLR family.</text>
</comment>
<keyword evidence="14" id="KW-0325">Glycoprotein</keyword>
<dbReference type="SUPFAM" id="SSF63825">
    <property type="entry name" value="YWTD domain"/>
    <property type="match status" value="4"/>
</dbReference>
<keyword evidence="3" id="KW-1003">Cell membrane</keyword>
<evidence type="ECO:0000256" key="1">
    <source>
        <dbReference type="ARBA" id="ARBA00004251"/>
    </source>
</evidence>
<dbReference type="FunFam" id="4.10.400.10:FF:000002">
    <property type="entry name" value="Low-density lipoprotein receptor-related protein 1"/>
    <property type="match status" value="1"/>
</dbReference>
<keyword evidence="12 15" id="KW-1015">Disulfide bond</keyword>
<evidence type="ECO:0000256" key="2">
    <source>
        <dbReference type="ARBA" id="ARBA00009939"/>
    </source>
</evidence>
<dbReference type="Proteomes" id="UP001321473">
    <property type="component" value="Unassembled WGS sequence"/>
</dbReference>
<dbReference type="GO" id="GO:0006897">
    <property type="term" value="P:endocytosis"/>
    <property type="evidence" value="ECO:0007669"/>
    <property type="project" value="UniProtKB-KW"/>
</dbReference>
<dbReference type="Pfam" id="PF00057">
    <property type="entry name" value="Ldl_recept_a"/>
    <property type="match status" value="10"/>
</dbReference>
<feature type="domain" description="EGF-like" evidence="18">
    <location>
        <begin position="192"/>
        <end position="227"/>
    </location>
</feature>
<feature type="repeat" description="LDL-receptor class B" evidence="16">
    <location>
        <begin position="1347"/>
        <end position="1392"/>
    </location>
</feature>
<feature type="repeat" description="LDL-receptor class B" evidence="16">
    <location>
        <begin position="651"/>
        <end position="694"/>
    </location>
</feature>
<feature type="disulfide bond" evidence="15">
    <location>
        <begin position="1101"/>
        <end position="1113"/>
    </location>
</feature>
<dbReference type="SMART" id="SM00192">
    <property type="entry name" value="LDLa"/>
    <property type="match status" value="11"/>
</dbReference>
<feature type="domain" description="EGF-like calcium-binding" evidence="17">
    <location>
        <begin position="840"/>
        <end position="876"/>
    </location>
</feature>
<comment type="subcellular location">
    <subcellularLocation>
        <location evidence="1">Cell membrane</location>
        <topology evidence="1">Single-pass type I membrane protein</topology>
    </subcellularLocation>
</comment>
<sequence length="1980" mass="220426">MVFTVALTADSTTETARVKCPDTQFACADGQGCIPKQWKCDYSPDCADGSDEPEDCAPSTCASGQFQCALTRRCIPKGFVCDRESDCGFTDDLIPDTSDEDARRCHLGNSCPQNYFRCHDGITCRRIAVLCDGHNDCPDFSDEGPFCSETAQCANASCDHGCKPGPQGPVCFCKKGMEPHREMPSLCVDADPCSVPGTCDQNCTSGPKGSHNCSCVSGYKAVGSQCFGINVPEGEDATLLFANSVNIQHIRLDGSSVDGNSSIVPVKESLAMDFNHMNKTVCWINHEGNETVLQCALVSQLDVRWNLKLKDSFSLTTVNQMALDWVSGNWYFLDDVRETIFLCNASLSVCITVIDVGLSKPRGIALDPFKGFMFVTEWGSAAPVLERARLDGTERTKLVEQKIVYPFGIAVDLPREEVYWVDTYLDMVERISYDGSRRTTVFRGAPMRNLYGITVFENYLYVTSWHSNSVVAVHKYNQSDIRTVKANLTRPFSIHVYHRQRKPYRDHPCSQNNGNCEHLCIPSTSKGRLTAQCICRPGFRLVDQGRCVAEAPAQFLLYARGRPGAVKGISTSDDFPESNVAPLLRREVMAPIRSLSRPTALDYDARTRTVYYSDAQQFVIERQGLDGSRREVFTSKGLNNCEGLAVDWAGRNLYWTDEGHLGICVARLDNATLRRQLVSLNMSHPRAIVVDPKRGYMYWSDWSTEPYPPGDGRNGGKIERAYMDGSHREVFVSQDLHWPNGLSIDYANRQLYWCDVYFHRIERIGLDGKGREVLVEGEHLDHPYGLAHFGNYIYWTEFQKGHILRFDTATKNITRLKTENPPLFELRFFDETSQSTGSSCSSDNGGCSQLCLSIPEGHSCACGDGYFLAPDNTTCLRSANYTEPSRCREGEFECKTNQRCIDKRYLCDGDNDCGDNSDEDSSPSGICEKVTCQEDQFRCDTNRCISLHWVCDGERDCVDGSDEEPTSKCRNTTCSASQYTCKVTGKCIPQSWTCDSDRDCGEGDTSDEHEGCVYPECDVTEFRCSNQRCIPLDYVCDVDDDCRDGSDEKDCAAVSCDRGHRCGTGHCIWDALVCNGVWDCQDGSDEANCTGSHNSTNVPLCHKDQFSCGDGQCVPKSWHCDGKFDCLDGSDEKGCGTVNCSSNEFLCENRQECIPAQFVCDSDHDCVDNSDEKNCTSVSHLKCPKPSHTCDNNTRCIEVTRLCDKVPDCKDGTDEGGLCDEGLCTPNDCEDLCRPTPYGKTCYCRDGLQLAINGRSCTDKKPCSQWGVCSQKCFQLKHSHKCTCEKGYELASDMFTCKSTDPATPYVIFSNRHELRSVDLNTMSLRALITGLKNTIALDFFHSDSGDMLYWTDVVDDKIYRGSIISGSLSSIEVVVETGLATAEGLAVDWIGENLYWVESNLDQIEVAKLNGSFRRTLVAGNMESPRAIVLDPRYGLMFWTDWDKEAPRIEQASMSGDGRRVVLRIDEVTQGGAWPNGLTLDFVALRIYWIDARSDSVHTSRYDGSDYHEILRGHETLSHPFAITLFGSYVYWTDWRTNSVIRCNKWNGSDVQIVQKAAIQPFDIQVFHPSRQPKGNGKNGCAANNGGCSHLCLLSFNNTFKCNCPHLMRLGEDGRTCYSMERVLLFSRPNEIRGVDLDMPYYHVIPPFSSPKVIHAVKLDFDSKRRMIYWSDTHLNEIKRASLLGSAVETIIDTVIENPYGFAVDWISRNMLFTSYGEAGKHIFACSLDGEYVSSIIDSDLDSPGSLAVHPTLGLIMWSDHGSPHERIQVARMDGSLRKTLTSRLDNPKLEGSTSLTVDFESNYLYWVNRDQGMVQRLLLTSEEPKVESLDVALGGEQPHTLAVYGSQLLLATDYAVYVADKLNPTNCTVLRNNTDTVLALAVYDASQQAGENLCSKNNGNCSHLCLPTSQTTRVCKCTTGFLPDPQDETKCVGYAEFLLYSINYEIRGISMVSSSSPSQRVLAPISRVSMATSIDFVD</sequence>
<evidence type="ECO:0000256" key="12">
    <source>
        <dbReference type="ARBA" id="ARBA00023157"/>
    </source>
</evidence>
<feature type="repeat" description="LDL-receptor class B" evidence="16">
    <location>
        <begin position="1667"/>
        <end position="1709"/>
    </location>
</feature>
<keyword evidence="10" id="KW-1133">Transmembrane helix</keyword>
<feature type="disulfide bond" evidence="15">
    <location>
        <begin position="932"/>
        <end position="944"/>
    </location>
</feature>
<feature type="disulfide bond" evidence="15">
    <location>
        <begin position="1036"/>
        <end position="1051"/>
    </location>
</feature>
<dbReference type="InterPro" id="IPR000033">
    <property type="entry name" value="LDLR_classB_rpt"/>
</dbReference>
<keyword evidence="5" id="KW-0254">Endocytosis</keyword>
<keyword evidence="7" id="KW-0732">Signal</keyword>
<feature type="domain" description="EGF-like" evidence="18">
    <location>
        <begin position="1016"/>
        <end position="1052"/>
    </location>
</feature>
<feature type="domain" description="EGF-like" evidence="18">
    <location>
        <begin position="1139"/>
        <end position="1176"/>
    </location>
</feature>
<feature type="repeat" description="LDL-receptor class B" evidence="16">
    <location>
        <begin position="695"/>
        <end position="748"/>
    </location>
</feature>
<dbReference type="InterPro" id="IPR036055">
    <property type="entry name" value="LDL_receptor-like_sf"/>
</dbReference>
<dbReference type="FunFam" id="4.10.400.10:FF:000034">
    <property type="entry name" value="Low-density lipoprotein receptor-related protein 2"/>
    <property type="match status" value="1"/>
</dbReference>
<dbReference type="SUPFAM" id="SSF57184">
    <property type="entry name" value="Growth factor receptor domain"/>
    <property type="match status" value="2"/>
</dbReference>
<dbReference type="InterPro" id="IPR000742">
    <property type="entry name" value="EGF"/>
</dbReference>
<dbReference type="Pfam" id="PF14670">
    <property type="entry name" value="FXa_inhibition"/>
    <property type="match status" value="2"/>
</dbReference>
<keyword evidence="20" id="KW-1185">Reference proteome</keyword>
<dbReference type="SMART" id="SM00179">
    <property type="entry name" value="EGF_CA"/>
    <property type="match status" value="3"/>
</dbReference>
<feature type="disulfide bond" evidence="15">
    <location>
        <begin position="1024"/>
        <end position="1042"/>
    </location>
</feature>
<feature type="domain" description="EGF-like" evidence="18">
    <location>
        <begin position="1262"/>
        <end position="1298"/>
    </location>
</feature>
<evidence type="ECO:0000256" key="3">
    <source>
        <dbReference type="ARBA" id="ARBA00022475"/>
    </source>
</evidence>
<feature type="repeat" description="LDL-receptor class B" evidence="16">
    <location>
        <begin position="1486"/>
        <end position="1530"/>
    </location>
</feature>
<feature type="repeat" description="LDL-receptor class B" evidence="16">
    <location>
        <begin position="608"/>
        <end position="650"/>
    </location>
</feature>
<dbReference type="InterPro" id="IPR051221">
    <property type="entry name" value="LDLR-related"/>
</dbReference>
<evidence type="ECO:0000256" key="11">
    <source>
        <dbReference type="ARBA" id="ARBA00023136"/>
    </source>
</evidence>
<keyword evidence="13" id="KW-0675">Receptor</keyword>
<feature type="repeat" description="LDL-receptor class B" evidence="16">
    <location>
        <begin position="1393"/>
        <end position="1435"/>
    </location>
</feature>
<feature type="non-terminal residue" evidence="19">
    <location>
        <position position="1980"/>
    </location>
</feature>
<evidence type="ECO:0000256" key="6">
    <source>
        <dbReference type="ARBA" id="ARBA00022692"/>
    </source>
</evidence>
<evidence type="ECO:0000259" key="17">
    <source>
        <dbReference type="SMART" id="SM00179"/>
    </source>
</evidence>
<dbReference type="SMART" id="SM00181">
    <property type="entry name" value="EGF"/>
    <property type="match status" value="10"/>
</dbReference>
<feature type="disulfide bond" evidence="15">
    <location>
        <begin position="1120"/>
        <end position="1135"/>
    </location>
</feature>
<dbReference type="PANTHER" id="PTHR22722">
    <property type="entry name" value="LOW-DENSITY LIPOPROTEIN RECEPTOR-RELATED PROTEIN 2-RELATED"/>
    <property type="match status" value="1"/>
</dbReference>
<dbReference type="PANTHER" id="PTHR22722:SF5">
    <property type="entry name" value="LOW-DENSITY LIPOPROTEIN RECEPTOR-RELATED PROTEIN 1B"/>
    <property type="match status" value="1"/>
</dbReference>
<evidence type="ECO:0000256" key="7">
    <source>
        <dbReference type="ARBA" id="ARBA00022729"/>
    </source>
</evidence>
<dbReference type="InterPro" id="IPR001881">
    <property type="entry name" value="EGF-like_Ca-bd_dom"/>
</dbReference>
<feature type="disulfide bond" evidence="15">
    <location>
        <begin position="1160"/>
        <end position="1175"/>
    </location>
</feature>
<dbReference type="InterPro" id="IPR011042">
    <property type="entry name" value="6-blade_b-propeller_TolB-like"/>
</dbReference>
<dbReference type="FunFam" id="2.120.10.30:FF:000132">
    <property type="entry name" value="Uncharacterized protein"/>
    <property type="match status" value="1"/>
</dbReference>
<dbReference type="SMART" id="SM00135">
    <property type="entry name" value="LY"/>
    <property type="match status" value="18"/>
</dbReference>
<evidence type="ECO:0000259" key="18">
    <source>
        <dbReference type="SMART" id="SM00181"/>
    </source>
</evidence>
<dbReference type="PROSITE" id="PS50068">
    <property type="entry name" value="LDLRA_2"/>
    <property type="match status" value="11"/>
</dbReference>